<organism evidence="2 3">
    <name type="scientific">Dyadobacter soli</name>
    <dbReference type="NCBI Taxonomy" id="659014"/>
    <lineage>
        <taxon>Bacteria</taxon>
        <taxon>Pseudomonadati</taxon>
        <taxon>Bacteroidota</taxon>
        <taxon>Cytophagia</taxon>
        <taxon>Cytophagales</taxon>
        <taxon>Spirosomataceae</taxon>
        <taxon>Dyadobacter</taxon>
    </lineage>
</organism>
<dbReference type="OrthoDB" id="1522603at2"/>
<dbReference type="Gene3D" id="3.40.50.620">
    <property type="entry name" value="HUPs"/>
    <property type="match status" value="1"/>
</dbReference>
<dbReference type="SUPFAM" id="SSF52402">
    <property type="entry name" value="Adenine nucleotide alpha hydrolases-like"/>
    <property type="match status" value="1"/>
</dbReference>
<dbReference type="Pfam" id="PF00582">
    <property type="entry name" value="Usp"/>
    <property type="match status" value="1"/>
</dbReference>
<feature type="domain" description="UspA" evidence="1">
    <location>
        <begin position="1"/>
        <end position="59"/>
    </location>
</feature>
<dbReference type="InterPro" id="IPR006016">
    <property type="entry name" value="UspA"/>
</dbReference>
<protein>
    <submittedName>
        <fullName evidence="2">Universal stress protein family protein</fullName>
    </submittedName>
</protein>
<dbReference type="CDD" id="cd00293">
    <property type="entry name" value="USP-like"/>
    <property type="match status" value="1"/>
</dbReference>
<dbReference type="STRING" id="659014.SAMN04487996_111160"/>
<evidence type="ECO:0000313" key="2">
    <source>
        <dbReference type="EMBL" id="SDF56655.1"/>
    </source>
</evidence>
<evidence type="ECO:0000259" key="1">
    <source>
        <dbReference type="Pfam" id="PF00582"/>
    </source>
</evidence>
<evidence type="ECO:0000313" key="3">
    <source>
        <dbReference type="Proteomes" id="UP000198748"/>
    </source>
</evidence>
<dbReference type="InterPro" id="IPR014729">
    <property type="entry name" value="Rossmann-like_a/b/a_fold"/>
</dbReference>
<gene>
    <name evidence="2" type="ORF">SAMN04487996_111160</name>
</gene>
<reference evidence="3" key="1">
    <citation type="submission" date="2016-10" db="EMBL/GenBank/DDBJ databases">
        <authorList>
            <person name="Varghese N."/>
            <person name="Submissions S."/>
        </authorList>
    </citation>
    <scope>NUCLEOTIDE SEQUENCE [LARGE SCALE GENOMIC DNA]</scope>
    <source>
        <strain evidence="3">DSM 25329</strain>
    </source>
</reference>
<accession>A0A1G7M4H9</accession>
<sequence>MRKILVPTDFSENAEKALSFAIRIADKTKAQLLVLFVYHTYINDIALPEYIGSLEIYKELESSQEDSVHLVIWAKPQNCLACRL</sequence>
<name>A0A1G7M4H9_9BACT</name>
<dbReference type="AlphaFoldDB" id="A0A1G7M4H9"/>
<proteinExistence type="predicted"/>
<dbReference type="EMBL" id="FNAN01000011">
    <property type="protein sequence ID" value="SDF56655.1"/>
    <property type="molecule type" value="Genomic_DNA"/>
</dbReference>
<dbReference type="RefSeq" id="WP_143016876.1">
    <property type="nucleotide sequence ID" value="NZ_FNAN01000011.1"/>
</dbReference>
<keyword evidence="3" id="KW-1185">Reference proteome</keyword>
<dbReference type="Proteomes" id="UP000198748">
    <property type="component" value="Unassembled WGS sequence"/>
</dbReference>